<feature type="signal peptide" evidence="1">
    <location>
        <begin position="1"/>
        <end position="21"/>
    </location>
</feature>
<evidence type="ECO:0000256" key="1">
    <source>
        <dbReference type="SAM" id="SignalP"/>
    </source>
</evidence>
<dbReference type="Pfam" id="PF14771">
    <property type="entry name" value="DUF4476"/>
    <property type="match status" value="1"/>
</dbReference>
<organism evidence="3 4">
    <name type="scientific">Hymenobacter roseosalivarius DSM 11622</name>
    <dbReference type="NCBI Taxonomy" id="645990"/>
    <lineage>
        <taxon>Bacteria</taxon>
        <taxon>Pseudomonadati</taxon>
        <taxon>Bacteroidota</taxon>
        <taxon>Cytophagia</taxon>
        <taxon>Cytophagales</taxon>
        <taxon>Hymenobacteraceae</taxon>
        <taxon>Hymenobacter</taxon>
    </lineage>
</organism>
<evidence type="ECO:0000259" key="2">
    <source>
        <dbReference type="Pfam" id="PF14771"/>
    </source>
</evidence>
<gene>
    <name evidence="3" type="ORF">SAMN00120144_3053</name>
</gene>
<evidence type="ECO:0000313" key="4">
    <source>
        <dbReference type="Proteomes" id="UP000192266"/>
    </source>
</evidence>
<dbReference type="STRING" id="645990.SAMN00120144_3053"/>
<dbReference type="OrthoDB" id="877750at2"/>
<reference evidence="3 4" key="1">
    <citation type="submission" date="2017-04" db="EMBL/GenBank/DDBJ databases">
        <authorList>
            <person name="Afonso C.L."/>
            <person name="Miller P.J."/>
            <person name="Scott M.A."/>
            <person name="Spackman E."/>
            <person name="Goraichik I."/>
            <person name="Dimitrov K.M."/>
            <person name="Suarez D.L."/>
            <person name="Swayne D.E."/>
        </authorList>
    </citation>
    <scope>NUCLEOTIDE SEQUENCE [LARGE SCALE GENOMIC DNA]</scope>
    <source>
        <strain evidence="3 4">DSM 11622</strain>
    </source>
</reference>
<dbReference type="Proteomes" id="UP000192266">
    <property type="component" value="Unassembled WGS sequence"/>
</dbReference>
<evidence type="ECO:0000313" key="3">
    <source>
        <dbReference type="EMBL" id="SMB82080.1"/>
    </source>
</evidence>
<feature type="domain" description="DUF4476" evidence="2">
    <location>
        <begin position="165"/>
        <end position="254"/>
    </location>
</feature>
<keyword evidence="1" id="KW-0732">Signal</keyword>
<dbReference type="EMBL" id="FWWW01000034">
    <property type="protein sequence ID" value="SMB82080.1"/>
    <property type="molecule type" value="Genomic_DNA"/>
</dbReference>
<sequence>MKKALLLSIGLLMLLSAQLRAAPVIVNFASERGIPFHLVFDGQPLTRGGVRQVSIDRLAPGFHWAEFRIPTPYGRAVSYRTRVFLDPGLETSYVLIARSGYAPALRKVAAVPLGLGRGPGRGYPDQSGDIIYEDGYPDRRPTAPADPYGPYPPSPGAGYPGAYQVMTPQDVDRLAQALAARPFDSDKLLVARQALSETSIRADDLRHLLTQFDFDKDKLELAKYAYPAVADRQNFYRVYDVFRFSSSARELEEFVERSRGR</sequence>
<dbReference type="AlphaFoldDB" id="A0A1W1ULZ5"/>
<proteinExistence type="predicted"/>
<dbReference type="RefSeq" id="WP_084443426.1">
    <property type="nucleotide sequence ID" value="NZ_FWWW01000034.1"/>
</dbReference>
<keyword evidence="4" id="KW-1185">Reference proteome</keyword>
<feature type="chain" id="PRO_5012077003" description="DUF4476 domain-containing protein" evidence="1">
    <location>
        <begin position="22"/>
        <end position="261"/>
    </location>
</feature>
<protein>
    <recommendedName>
        <fullName evidence="2">DUF4476 domain-containing protein</fullName>
    </recommendedName>
</protein>
<accession>A0A1W1ULZ5</accession>
<name>A0A1W1ULZ5_9BACT</name>
<dbReference type="InterPro" id="IPR028011">
    <property type="entry name" value="DUF4476"/>
</dbReference>